<name>A0AAW0F7K7_9TRYP</name>
<accession>A0AAW0F7K7</accession>
<proteinExistence type="predicted"/>
<feature type="compositionally biased region" description="Low complexity" evidence="1">
    <location>
        <begin position="126"/>
        <end position="138"/>
    </location>
</feature>
<feature type="compositionally biased region" description="Polar residues" evidence="1">
    <location>
        <begin position="86"/>
        <end position="95"/>
    </location>
</feature>
<gene>
    <name evidence="2" type="ORF">NESM_000282500</name>
</gene>
<feature type="region of interest" description="Disordered" evidence="1">
    <location>
        <begin position="255"/>
        <end position="292"/>
    </location>
</feature>
<comment type="caution">
    <text evidence="2">The sequence shown here is derived from an EMBL/GenBank/DDBJ whole genome shotgun (WGS) entry which is preliminary data.</text>
</comment>
<organism evidence="2 3">
    <name type="scientific">Novymonas esmeraldas</name>
    <dbReference type="NCBI Taxonomy" id="1808958"/>
    <lineage>
        <taxon>Eukaryota</taxon>
        <taxon>Discoba</taxon>
        <taxon>Euglenozoa</taxon>
        <taxon>Kinetoplastea</taxon>
        <taxon>Metakinetoplastina</taxon>
        <taxon>Trypanosomatida</taxon>
        <taxon>Trypanosomatidae</taxon>
        <taxon>Novymonas</taxon>
    </lineage>
</organism>
<sequence length="343" mass="37204">MYYGGYDQNYAGGGGDQGYAGGYAGQNPQDFEYQQQQMMMQYQADGGYNPYGQQDAYAQQQMMMMNGAGGYAPMAGGQGGYADNEGYSNGYSEQEQVGGGGDGQLRSSKSFTGPPPGVERKQSTMSRARSIASRSSKAGGTGMARHGSVFVGNRERDTQVAISTRGGMSTRGLDEDEGEELKEYYGDMACRQEERRMDGLKAVRSYRGDIEDGEDVGKPRRVTNRRNVDGRSATGYGGIHFKRKAAMRNGEQWGDVEVRRNGGGGGGGDASRRSRRADMPDQSQSMMQQQQGPMYGSAMFMAPGVYEEGPVVPHIFNQEDVHSYSNLSDAFTDEGEAQGEADF</sequence>
<evidence type="ECO:0000313" key="2">
    <source>
        <dbReference type="EMBL" id="KAK7202133.1"/>
    </source>
</evidence>
<dbReference type="EMBL" id="JAECZO010000025">
    <property type="protein sequence ID" value="KAK7202133.1"/>
    <property type="molecule type" value="Genomic_DNA"/>
</dbReference>
<dbReference type="Proteomes" id="UP001430356">
    <property type="component" value="Unassembled WGS sequence"/>
</dbReference>
<feature type="region of interest" description="Disordered" evidence="1">
    <location>
        <begin position="85"/>
        <end position="151"/>
    </location>
</feature>
<evidence type="ECO:0000313" key="3">
    <source>
        <dbReference type="Proteomes" id="UP001430356"/>
    </source>
</evidence>
<keyword evidence="3" id="KW-1185">Reference proteome</keyword>
<reference evidence="2 3" key="1">
    <citation type="journal article" date="2021" name="MBio">
        <title>A New Model Trypanosomatid, Novymonas esmeraldas: Genomic Perception of Its 'Candidatus Pandoraea novymonadis' Endosymbiont.</title>
        <authorList>
            <person name="Zakharova A."/>
            <person name="Saura A."/>
            <person name="Butenko A."/>
            <person name="Podesvova L."/>
            <person name="Warmusova S."/>
            <person name="Kostygov A.Y."/>
            <person name="Nenarokova A."/>
            <person name="Lukes J."/>
            <person name="Opperdoes F.R."/>
            <person name="Yurchenko V."/>
        </authorList>
    </citation>
    <scope>NUCLEOTIDE SEQUENCE [LARGE SCALE GENOMIC DNA]</scope>
    <source>
        <strain evidence="2 3">E262AT.01</strain>
    </source>
</reference>
<evidence type="ECO:0000256" key="1">
    <source>
        <dbReference type="SAM" id="MobiDB-lite"/>
    </source>
</evidence>
<protein>
    <submittedName>
        <fullName evidence="2">Uncharacterized protein</fullName>
    </submittedName>
</protein>
<dbReference type="AlphaFoldDB" id="A0AAW0F7K7"/>
<feature type="compositionally biased region" description="Low complexity" evidence="1">
    <location>
        <begin position="282"/>
        <end position="291"/>
    </location>
</feature>
<feature type="region of interest" description="Disordered" evidence="1">
    <location>
        <begin position="211"/>
        <end position="236"/>
    </location>
</feature>
<feature type="compositionally biased region" description="Basic and acidic residues" evidence="1">
    <location>
        <begin position="270"/>
        <end position="279"/>
    </location>
</feature>